<feature type="compositionally biased region" description="Gly residues" evidence="1">
    <location>
        <begin position="215"/>
        <end position="238"/>
    </location>
</feature>
<dbReference type="HOGENOM" id="CLU_085065_1_0_10"/>
<sequence>MEYNSQKDELIIPEYGRNVQNMILYAKTIEDDRARQQVVEEIIDMMMMMHPQNRNLEDYRIKLWRHVFKIASYDLKVSPPLGITPSPADDNKKPDKVNYPSAEPGFRHYGNNVQRLIRRAIEMDPGPKRNGFVATIASYMKLAYRTWNKEHFVSDDVIKTDLEIISNGQLSLDELGSIENLTPANQSNMNNNNNRRRSNNQGGNNNRQQRNNSGSSGGGRSSYGGGRQQSNNNGGGGKFNPRNNKRK</sequence>
<feature type="region of interest" description="Disordered" evidence="1">
    <location>
        <begin position="181"/>
        <end position="247"/>
    </location>
</feature>
<gene>
    <name evidence="2" type="ordered locus">Halhy_2630</name>
</gene>
<protein>
    <recommendedName>
        <fullName evidence="4">DUF4290 domain-containing protein</fullName>
    </recommendedName>
</protein>
<dbReference type="AlphaFoldDB" id="F4KZR3"/>
<keyword evidence="3" id="KW-1185">Reference proteome</keyword>
<dbReference type="Proteomes" id="UP000008461">
    <property type="component" value="Chromosome"/>
</dbReference>
<feature type="compositionally biased region" description="Low complexity" evidence="1">
    <location>
        <begin position="185"/>
        <end position="214"/>
    </location>
</feature>
<evidence type="ECO:0008006" key="4">
    <source>
        <dbReference type="Google" id="ProtNLM"/>
    </source>
</evidence>
<name>F4KZR3_HALH1</name>
<dbReference type="eggNOG" id="ENOG502Z7I5">
    <property type="taxonomic scope" value="Bacteria"/>
</dbReference>
<dbReference type="EMBL" id="CP002691">
    <property type="protein sequence ID" value="AEE50499.1"/>
    <property type="molecule type" value="Genomic_DNA"/>
</dbReference>
<dbReference type="KEGG" id="hhy:Halhy_2630"/>
<reference evidence="2 3" key="1">
    <citation type="journal article" date="2011" name="Stand. Genomic Sci.">
        <title>Complete genome sequence of Haliscomenobacter hydrossis type strain (O).</title>
        <authorList>
            <consortium name="US DOE Joint Genome Institute (JGI-PGF)"/>
            <person name="Daligault H."/>
            <person name="Lapidus A."/>
            <person name="Zeytun A."/>
            <person name="Nolan M."/>
            <person name="Lucas S."/>
            <person name="Del Rio T.G."/>
            <person name="Tice H."/>
            <person name="Cheng J.F."/>
            <person name="Tapia R."/>
            <person name="Han C."/>
            <person name="Goodwin L."/>
            <person name="Pitluck S."/>
            <person name="Liolios K."/>
            <person name="Pagani I."/>
            <person name="Ivanova N."/>
            <person name="Huntemann M."/>
            <person name="Mavromatis K."/>
            <person name="Mikhailova N."/>
            <person name="Pati A."/>
            <person name="Chen A."/>
            <person name="Palaniappan K."/>
            <person name="Land M."/>
            <person name="Hauser L."/>
            <person name="Brambilla E.M."/>
            <person name="Rohde M."/>
            <person name="Verbarg S."/>
            <person name="Goker M."/>
            <person name="Bristow J."/>
            <person name="Eisen J.A."/>
            <person name="Markowitz V."/>
            <person name="Hugenholtz P."/>
            <person name="Kyrpides N.C."/>
            <person name="Klenk H.P."/>
            <person name="Woyke T."/>
        </authorList>
    </citation>
    <scope>NUCLEOTIDE SEQUENCE [LARGE SCALE GENOMIC DNA]</scope>
    <source>
        <strain evidence="3">ATCC 27775 / DSM 1100 / LMG 10767 / O</strain>
    </source>
</reference>
<dbReference type="STRING" id="760192.Halhy_2630"/>
<evidence type="ECO:0000256" key="1">
    <source>
        <dbReference type="SAM" id="MobiDB-lite"/>
    </source>
</evidence>
<evidence type="ECO:0000313" key="2">
    <source>
        <dbReference type="EMBL" id="AEE50499.1"/>
    </source>
</evidence>
<evidence type="ECO:0000313" key="3">
    <source>
        <dbReference type="Proteomes" id="UP000008461"/>
    </source>
</evidence>
<reference key="2">
    <citation type="submission" date="2011-04" db="EMBL/GenBank/DDBJ databases">
        <title>Complete sequence of chromosome of Haliscomenobacter hydrossis DSM 1100.</title>
        <authorList>
            <consortium name="US DOE Joint Genome Institute (JGI-PGF)"/>
            <person name="Lucas S."/>
            <person name="Han J."/>
            <person name="Lapidus A."/>
            <person name="Bruce D."/>
            <person name="Goodwin L."/>
            <person name="Pitluck S."/>
            <person name="Peters L."/>
            <person name="Kyrpides N."/>
            <person name="Mavromatis K."/>
            <person name="Ivanova N."/>
            <person name="Ovchinnikova G."/>
            <person name="Pagani I."/>
            <person name="Daligault H."/>
            <person name="Detter J.C."/>
            <person name="Han C."/>
            <person name="Land M."/>
            <person name="Hauser L."/>
            <person name="Markowitz V."/>
            <person name="Cheng J.-F."/>
            <person name="Hugenholtz P."/>
            <person name="Woyke T."/>
            <person name="Wu D."/>
            <person name="Verbarg S."/>
            <person name="Frueling A."/>
            <person name="Brambilla E."/>
            <person name="Klenk H.-P."/>
            <person name="Eisen J.A."/>
        </authorList>
    </citation>
    <scope>NUCLEOTIDE SEQUENCE</scope>
    <source>
        <strain>DSM 1100</strain>
    </source>
</reference>
<dbReference type="InterPro" id="IPR025632">
    <property type="entry name" value="DUF4290"/>
</dbReference>
<accession>F4KZR3</accession>
<feature type="region of interest" description="Disordered" evidence="1">
    <location>
        <begin position="84"/>
        <end position="105"/>
    </location>
</feature>
<proteinExistence type="predicted"/>
<dbReference type="Pfam" id="PF14123">
    <property type="entry name" value="DUF4290"/>
    <property type="match status" value="1"/>
</dbReference>
<organism evidence="2 3">
    <name type="scientific">Haliscomenobacter hydrossis (strain ATCC 27775 / DSM 1100 / LMG 10767 / O)</name>
    <dbReference type="NCBI Taxonomy" id="760192"/>
    <lineage>
        <taxon>Bacteria</taxon>
        <taxon>Pseudomonadati</taxon>
        <taxon>Bacteroidota</taxon>
        <taxon>Saprospiria</taxon>
        <taxon>Saprospirales</taxon>
        <taxon>Haliscomenobacteraceae</taxon>
        <taxon>Haliscomenobacter</taxon>
    </lineage>
</organism>